<dbReference type="AlphaFoldDB" id="A0A2T0LXW6"/>
<reference evidence="1 2" key="1">
    <citation type="submission" date="2018-03" db="EMBL/GenBank/DDBJ databases">
        <title>Genomic Encyclopedia of Type Strains, Phase III (KMG-III): the genomes of soil and plant-associated and newly described type strains.</title>
        <authorList>
            <person name="Whitman W."/>
        </authorList>
    </citation>
    <scope>NUCLEOTIDE SEQUENCE [LARGE SCALE GENOMIC DNA]</scope>
    <source>
        <strain evidence="1 2">CGMCC 4.7104</strain>
    </source>
</reference>
<gene>
    <name evidence="1" type="ORF">B0I32_13951</name>
</gene>
<accession>A0A2T0LXW6</accession>
<name>A0A2T0LXW6_9ACTN</name>
<evidence type="ECO:0000313" key="2">
    <source>
        <dbReference type="Proteomes" id="UP000238312"/>
    </source>
</evidence>
<protein>
    <submittedName>
        <fullName evidence="1">Uncharacterized protein</fullName>
    </submittedName>
</protein>
<sequence length="124" mass="13624">MTDPVRDAAACVAQALGITMAELTEIASTLSASDQPARSDGENLLLALGEIVRSEPSRYDLVDAAEAAKILGVSRSRLHLLAETKPDFPQQRYPHLAGKLWRRQDIDVFNGTWDRRVGRPPKTT</sequence>
<keyword evidence="2" id="KW-1185">Reference proteome</keyword>
<evidence type="ECO:0000313" key="1">
    <source>
        <dbReference type="EMBL" id="PRX48958.1"/>
    </source>
</evidence>
<proteinExistence type="predicted"/>
<dbReference type="Proteomes" id="UP000238312">
    <property type="component" value="Unassembled WGS sequence"/>
</dbReference>
<dbReference type="EMBL" id="PVNG01000039">
    <property type="protein sequence ID" value="PRX48958.1"/>
    <property type="molecule type" value="Genomic_DNA"/>
</dbReference>
<organism evidence="1 2">
    <name type="scientific">Nonomuraea fuscirosea</name>
    <dbReference type="NCBI Taxonomy" id="1291556"/>
    <lineage>
        <taxon>Bacteria</taxon>
        <taxon>Bacillati</taxon>
        <taxon>Actinomycetota</taxon>
        <taxon>Actinomycetes</taxon>
        <taxon>Streptosporangiales</taxon>
        <taxon>Streptosporangiaceae</taxon>
        <taxon>Nonomuraea</taxon>
    </lineage>
</organism>
<comment type="caution">
    <text evidence="1">The sequence shown here is derived from an EMBL/GenBank/DDBJ whole genome shotgun (WGS) entry which is preliminary data.</text>
</comment>